<dbReference type="AlphaFoldDB" id="A0A411HMM2"/>
<dbReference type="PANTHER" id="PTHR38831:SF1">
    <property type="entry name" value="TYPE II SECRETION SYSTEM PROTEIN K-RELATED"/>
    <property type="match status" value="1"/>
</dbReference>
<dbReference type="Gene3D" id="3.30.1300.30">
    <property type="entry name" value="GSPII I/J protein-like"/>
    <property type="match status" value="1"/>
</dbReference>
<dbReference type="GO" id="GO:0005886">
    <property type="term" value="C:plasma membrane"/>
    <property type="evidence" value="ECO:0007669"/>
    <property type="project" value="UniProtKB-SubCell"/>
</dbReference>
<dbReference type="InterPro" id="IPR045584">
    <property type="entry name" value="Pilin-like"/>
</dbReference>
<proteinExistence type="inferred from homology"/>
<evidence type="ECO:0000256" key="9">
    <source>
        <dbReference type="ARBA" id="ARBA00023136"/>
    </source>
</evidence>
<dbReference type="Gene3D" id="1.10.40.60">
    <property type="entry name" value="EpsJ-like"/>
    <property type="match status" value="2"/>
</dbReference>
<dbReference type="KEGG" id="xbc:ELE36_15935"/>
<evidence type="ECO:0000313" key="14">
    <source>
        <dbReference type="Proteomes" id="UP000291562"/>
    </source>
</evidence>
<accession>A0A411HMM2</accession>
<evidence type="ECO:0000256" key="10">
    <source>
        <dbReference type="PIRNR" id="PIRNR002786"/>
    </source>
</evidence>
<dbReference type="EMBL" id="CP035704">
    <property type="protein sequence ID" value="QBB71724.1"/>
    <property type="molecule type" value="Genomic_DNA"/>
</dbReference>
<organism evidence="13 14">
    <name type="scientific">Pseudolysobacter antarcticus</name>
    <dbReference type="NCBI Taxonomy" id="2511995"/>
    <lineage>
        <taxon>Bacteria</taxon>
        <taxon>Pseudomonadati</taxon>
        <taxon>Pseudomonadota</taxon>
        <taxon>Gammaproteobacteria</taxon>
        <taxon>Lysobacterales</taxon>
        <taxon>Rhodanobacteraceae</taxon>
        <taxon>Pseudolysobacter</taxon>
    </lineage>
</organism>
<dbReference type="PIRSF" id="PIRSF002786">
    <property type="entry name" value="XcpX"/>
    <property type="match status" value="1"/>
</dbReference>
<protein>
    <recommendedName>
        <fullName evidence="10">Type II secretion system protein K</fullName>
    </recommendedName>
</protein>
<keyword evidence="4 10" id="KW-1003">Cell membrane</keyword>
<keyword evidence="9 10" id="KW-0472">Membrane</keyword>
<evidence type="ECO:0000256" key="11">
    <source>
        <dbReference type="SAM" id="Phobius"/>
    </source>
</evidence>
<evidence type="ECO:0000256" key="3">
    <source>
        <dbReference type="ARBA" id="ARBA00022448"/>
    </source>
</evidence>
<evidence type="ECO:0000256" key="4">
    <source>
        <dbReference type="ARBA" id="ARBA00022475"/>
    </source>
</evidence>
<feature type="domain" description="T2SS protein K first SAM-like" evidence="12">
    <location>
        <begin position="107"/>
        <end position="205"/>
    </location>
</feature>
<comment type="similarity">
    <text evidence="2 10">Belongs to the GSP K family.</text>
</comment>
<keyword evidence="8 11" id="KW-1133">Transmembrane helix</keyword>
<dbReference type="GO" id="GO:0009306">
    <property type="term" value="P:protein secretion"/>
    <property type="evidence" value="ECO:0007669"/>
    <property type="project" value="InterPro"/>
</dbReference>
<evidence type="ECO:0000256" key="7">
    <source>
        <dbReference type="ARBA" id="ARBA00022927"/>
    </source>
</evidence>
<evidence type="ECO:0000256" key="8">
    <source>
        <dbReference type="ARBA" id="ARBA00022989"/>
    </source>
</evidence>
<keyword evidence="6 11" id="KW-0812">Transmembrane</keyword>
<dbReference type="InterPro" id="IPR005628">
    <property type="entry name" value="GspK"/>
</dbReference>
<keyword evidence="3 10" id="KW-0813">Transport</keyword>
<evidence type="ECO:0000313" key="13">
    <source>
        <dbReference type="EMBL" id="QBB71724.1"/>
    </source>
</evidence>
<dbReference type="SUPFAM" id="SSF54523">
    <property type="entry name" value="Pili subunits"/>
    <property type="match status" value="1"/>
</dbReference>
<dbReference type="InterPro" id="IPR049031">
    <property type="entry name" value="T2SSK_SAM-like_1st"/>
</dbReference>
<name>A0A411HMM2_9GAMM</name>
<dbReference type="SUPFAM" id="SSF158544">
    <property type="entry name" value="GspK insert domain-like"/>
    <property type="match status" value="1"/>
</dbReference>
<keyword evidence="7" id="KW-0653">Protein transport</keyword>
<evidence type="ECO:0000259" key="12">
    <source>
        <dbReference type="Pfam" id="PF21687"/>
    </source>
</evidence>
<dbReference type="Pfam" id="PF21687">
    <property type="entry name" value="T2SSK_1st"/>
    <property type="match status" value="1"/>
</dbReference>
<feature type="transmembrane region" description="Helical" evidence="11">
    <location>
        <begin position="12"/>
        <end position="33"/>
    </location>
</feature>
<dbReference type="Proteomes" id="UP000291562">
    <property type="component" value="Chromosome"/>
</dbReference>
<dbReference type="PANTHER" id="PTHR38831">
    <property type="entry name" value="TYPE II SECRETION SYSTEM PROTEIN K"/>
    <property type="match status" value="1"/>
</dbReference>
<gene>
    <name evidence="13" type="ORF">ELE36_15935</name>
</gene>
<comment type="subcellular location">
    <subcellularLocation>
        <location evidence="1 10">Cell inner membrane</location>
    </subcellularLocation>
</comment>
<keyword evidence="5 10" id="KW-0997">Cell inner membrane</keyword>
<sequence>MKNVSSTAAQRGVALLVALLVVALVTLLVAGLLDRGELSAARTRNSLRAAQATAYAQGLEDYAAHVLRAAQIEQPNFDTNSDIWAIPLPPTPVPGGTISARMRDMNGCFNLNNLGSNNADYPKYFKRLLRALQLDPTLANVIIDWLSISPTASSGGAKDNFYLAQPLPYRSANRVFAHVSELRLLKGVDNNVYQALAPYVCVLPTGSMININTATVPILRMLSDSMTEDQATRIWSNGQAHYLSLEAVGEDLKQKQIALDGDAALIFGVQSTYFQARGDITLDALPFTFFSLIEHRNNGADAGIRVLARYRGSD</sequence>
<evidence type="ECO:0000256" key="6">
    <source>
        <dbReference type="ARBA" id="ARBA00022692"/>
    </source>
</evidence>
<dbReference type="NCBIfam" id="NF037980">
    <property type="entry name" value="T2SS_GspK"/>
    <property type="match status" value="1"/>
</dbReference>
<reference evidence="13 14" key="1">
    <citation type="submission" date="2019-01" db="EMBL/GenBank/DDBJ databases">
        <title>Pseudolysobacter antarctica gen. nov., sp. nov., isolated from Fildes Peninsula, Antarctica.</title>
        <authorList>
            <person name="Wei Z."/>
            <person name="Peng F."/>
        </authorList>
    </citation>
    <scope>NUCLEOTIDE SEQUENCE [LARGE SCALE GENOMIC DNA]</scope>
    <source>
        <strain evidence="13 14">AQ6-296</strain>
    </source>
</reference>
<dbReference type="InterPro" id="IPR038072">
    <property type="entry name" value="GspK_central_sf"/>
</dbReference>
<evidence type="ECO:0000256" key="5">
    <source>
        <dbReference type="ARBA" id="ARBA00022519"/>
    </source>
</evidence>
<dbReference type="OrthoDB" id="9788973at2"/>
<evidence type="ECO:0000256" key="1">
    <source>
        <dbReference type="ARBA" id="ARBA00004533"/>
    </source>
</evidence>
<dbReference type="RefSeq" id="WP_129835006.1">
    <property type="nucleotide sequence ID" value="NZ_CP035704.1"/>
</dbReference>
<keyword evidence="14" id="KW-1185">Reference proteome</keyword>
<evidence type="ECO:0000256" key="2">
    <source>
        <dbReference type="ARBA" id="ARBA00007246"/>
    </source>
</evidence>